<feature type="transmembrane region" description="Helical" evidence="1">
    <location>
        <begin position="97"/>
        <end position="120"/>
    </location>
</feature>
<sequence>MVARGCIGSVNGGIKKEIGSAGIALACSSDKEGVQLDDVGNSTVLMPLIVAAAAAAASAKASSASSSIIANGDLANLSTPTRPRRHRRHLPFKGMPCLLSSFGCVCLLFFAFNASIYFVLNERLNEKQLRLEVSDAAHLDRPKIVIFAAPRPFASGKPSLVDARQDAAVRSWLALSPDVSVVLFGQHPSIFVFARSLGPRAVVDSSIDFTFMGIPFFHSMVARSHTFHSGVSVLMDAETILLPDFLSVLYYAQTVKQDWFIIAKPHYVSYLPLQLVGTRKHWFQKDGEMVDVDKLQEYLIKKQNYSHGERLIMAWNKGVAPLHAGIIPPFLYGEGLHNKWLANEVLSSDFRIVIDSSMVLSSIYPESFGQLASNLTTITDNEEEINWRRSGNLQLSALYGSLSFPQTNLLNKPLKVVKCFSKYYLVDQLKGTIYFSQVSVGLKTYSNYAPKNFLLVSRIMYLWRYKQLDVCLKNKDASDMYQFSPMMLNESTPQKSSELQLPWSLESLLRLIADKDNSVVLAVAGDNYKDMLMSWVCRLRHLAVKNFLVCALDSEIYHFSILQGLPVFKDPLAPSNITFNDCHFGTECFQRVTKVKSRIVLQILRLGYNVLMSDVDVYWFSNPLPHLLSFGPATLVAQSDEYNETVPINLPRRLNSGFYFARSDSATIAAMDMVVRHALSSNLSEQPSFYDVLCGEGGANRVNSDKCREPSTNVTVVFLDRNLYPNGAYKHLWEEQDVKASCLKLGCVVLHNNWINGRKNKLERQMSSGLWEYDPSSRMCLQQWHNVTK</sequence>
<keyword evidence="1" id="KW-1133">Transmembrane helix</keyword>
<dbReference type="PANTHER" id="PTHR47483">
    <property type="entry name" value="BETA-ARABINOFURANOSYLTRANSFERASE RAY1"/>
    <property type="match status" value="1"/>
</dbReference>
<comment type="caution">
    <text evidence="3">The sequence shown here is derived from an EMBL/GenBank/DDBJ whole genome shotgun (WGS) entry which is preliminary data.</text>
</comment>
<evidence type="ECO:0000313" key="4">
    <source>
        <dbReference type="Proteomes" id="UP000734854"/>
    </source>
</evidence>
<organism evidence="3 4">
    <name type="scientific">Zingiber officinale</name>
    <name type="common">Ginger</name>
    <name type="synonym">Amomum zingiber</name>
    <dbReference type="NCBI Taxonomy" id="94328"/>
    <lineage>
        <taxon>Eukaryota</taxon>
        <taxon>Viridiplantae</taxon>
        <taxon>Streptophyta</taxon>
        <taxon>Embryophyta</taxon>
        <taxon>Tracheophyta</taxon>
        <taxon>Spermatophyta</taxon>
        <taxon>Magnoliopsida</taxon>
        <taxon>Liliopsida</taxon>
        <taxon>Zingiberales</taxon>
        <taxon>Zingiberaceae</taxon>
        <taxon>Zingiber</taxon>
    </lineage>
</organism>
<keyword evidence="1" id="KW-0812">Transmembrane</keyword>
<keyword evidence="1" id="KW-0472">Membrane</keyword>
<keyword evidence="4" id="KW-1185">Reference proteome</keyword>
<dbReference type="InterPro" id="IPR044575">
    <property type="entry name" value="RAY1-like"/>
</dbReference>
<dbReference type="Proteomes" id="UP000734854">
    <property type="component" value="Unassembled WGS sequence"/>
</dbReference>
<gene>
    <name evidence="3" type="ORF">ZIOFF_069953</name>
</gene>
<evidence type="ECO:0000256" key="1">
    <source>
        <dbReference type="SAM" id="Phobius"/>
    </source>
</evidence>
<dbReference type="PANTHER" id="PTHR47483:SF1">
    <property type="entry name" value="BETA-ARABINOFURANOSYLTRANSFERASE RAY1"/>
    <property type="match status" value="1"/>
</dbReference>
<evidence type="ECO:0000313" key="3">
    <source>
        <dbReference type="EMBL" id="KAG6472489.1"/>
    </source>
</evidence>
<name>A0A8J5EV92_ZINOF</name>
<evidence type="ECO:0000259" key="2">
    <source>
        <dbReference type="Pfam" id="PF03407"/>
    </source>
</evidence>
<dbReference type="Pfam" id="PF03407">
    <property type="entry name" value="Nucleotid_trans"/>
    <property type="match status" value="1"/>
</dbReference>
<protein>
    <recommendedName>
        <fullName evidence="2">Nucleotide-diphospho-sugar transferase domain-containing protein</fullName>
    </recommendedName>
</protein>
<reference evidence="3 4" key="1">
    <citation type="submission" date="2020-08" db="EMBL/GenBank/DDBJ databases">
        <title>Plant Genome Project.</title>
        <authorList>
            <person name="Zhang R.-G."/>
        </authorList>
    </citation>
    <scope>NUCLEOTIDE SEQUENCE [LARGE SCALE GENOMIC DNA]</scope>
    <source>
        <tissue evidence="3">Rhizome</tissue>
    </source>
</reference>
<dbReference type="InterPro" id="IPR005069">
    <property type="entry name" value="Nucl-diP-sugar_transferase"/>
</dbReference>
<accession>A0A8J5EV92</accession>
<proteinExistence type="predicted"/>
<dbReference type="GO" id="GO:0016757">
    <property type="term" value="F:glycosyltransferase activity"/>
    <property type="evidence" value="ECO:0007669"/>
    <property type="project" value="InterPro"/>
</dbReference>
<feature type="domain" description="Nucleotide-diphospho-sugar transferase" evidence="2">
    <location>
        <begin position="543"/>
        <end position="764"/>
    </location>
</feature>
<dbReference type="AlphaFoldDB" id="A0A8J5EV92"/>
<dbReference type="EMBL" id="JACMSC010000020">
    <property type="protein sequence ID" value="KAG6472489.1"/>
    <property type="molecule type" value="Genomic_DNA"/>
</dbReference>